<dbReference type="Proteomes" id="UP001528672">
    <property type="component" value="Unassembled WGS sequence"/>
</dbReference>
<accession>A0ABT5MD68</accession>
<organism evidence="1 2">
    <name type="scientific">Curvibacter microcysteis</name>
    <dbReference type="NCBI Taxonomy" id="3026419"/>
    <lineage>
        <taxon>Bacteria</taxon>
        <taxon>Pseudomonadati</taxon>
        <taxon>Pseudomonadota</taxon>
        <taxon>Betaproteobacteria</taxon>
        <taxon>Burkholderiales</taxon>
        <taxon>Comamonadaceae</taxon>
        <taxon>Curvibacter</taxon>
    </lineage>
</organism>
<evidence type="ECO:0000313" key="1">
    <source>
        <dbReference type="EMBL" id="MDD0814533.1"/>
    </source>
</evidence>
<proteinExistence type="predicted"/>
<dbReference type="RefSeq" id="WP_273926148.1">
    <property type="nucleotide sequence ID" value="NZ_JAQSIO010000002.1"/>
</dbReference>
<gene>
    <name evidence="1" type="ORF">PSQ39_07825</name>
</gene>
<dbReference type="PANTHER" id="PTHR48465:SF1">
    <property type="entry name" value="PROTEIN SSUH2 HOMOLOG"/>
    <property type="match status" value="1"/>
</dbReference>
<dbReference type="EMBL" id="JAQSIO010000002">
    <property type="protein sequence ID" value="MDD0814533.1"/>
    <property type="molecule type" value="Genomic_DNA"/>
</dbReference>
<reference evidence="1 2" key="1">
    <citation type="submission" date="2023-02" db="EMBL/GenBank/DDBJ databases">
        <title>Bacterial whole genome sequence for Curvibacter sp. HBC28.</title>
        <authorList>
            <person name="Le V."/>
            <person name="Ko S.-R."/>
            <person name="Ahn C.-Y."/>
            <person name="Oh H.-M."/>
        </authorList>
    </citation>
    <scope>NUCLEOTIDE SEQUENCE [LARGE SCALE GENOMIC DNA]</scope>
    <source>
        <strain evidence="1 2">HBC28</strain>
    </source>
</reference>
<name>A0ABT5MD68_9BURK</name>
<comment type="caution">
    <text evidence="1">The sequence shown here is derived from an EMBL/GenBank/DDBJ whole genome shotgun (WGS) entry which is preliminary data.</text>
</comment>
<dbReference type="PANTHER" id="PTHR48465">
    <property type="entry name" value="PROTEIN SSUH2 HOMOLOG"/>
    <property type="match status" value="1"/>
</dbReference>
<protein>
    <submittedName>
        <fullName evidence="1">Uncharacterized protein</fullName>
    </submittedName>
</protein>
<evidence type="ECO:0000313" key="2">
    <source>
        <dbReference type="Proteomes" id="UP001528672"/>
    </source>
</evidence>
<keyword evidence="2" id="KW-1185">Reference proteome</keyword>
<sequence>MTEPLNTPRWTRWVALLTDKTRFTRQDLRLIRDQRQDCSVVIHQTQEIQAQRGRRTGTGRSGAVLVSDEAELAQRAEQERLRLQQALPERAEQWLRRAPGDVQTMPAAGALDADAQRFGLDAACPHCQTSGQTPCKDCSASGQTTCGTCHGDCQTQCSVCRGQKKTLCPSCKGQQMQTCSACGGAGTQTCYAGCSDGKIPCDACFGRGRHQVTVVVDHGKGPATVNRDVDCNRCGGSGQQACRSCHGRKPTCPICDGRTRVGCQTCAASGKVYCSNCNAQGLEDCPSCRAQGRIECTSCRGRKQLDCRTCGAQGWTHVQERIFTQLLSQQRVEHAAGTPAAWRPVIEAAIGSSQAAAVGSFQLATQSIQAEPRLRLTRSWHGTVPGWDMALSVNDTEATLWALGRQEQLVGGEAAVDALLAADREAVIQAVQTGGHGARNALRNYLSADHHAQAVLRQQAAPGTEASLEVRSACQLMQQRSQSLSRFHQAWAWGLYALTVLPLAVFWGSGVRFRGDWLLTLGWPLAVALAHGLTRRALIPAQLAQFTQNKAFAQAWWGQVQTEAAARSRRGGVKYLALACAGALLALSPGQPKWLVGPLSELRLQRAQWDSADARRETYQQELNAWLRCDARHEDRLLATLKGLTQEGWATTPGAPTGPFGFMEQVWIPQQLTLLDMPVRKISYSGKGSALGRTQVHVEMHLAAQAGDLRALSARLQPQAEPMKTTYGVNKDLWVLNGEGYRWSAHFKMESMLRQSGTPGAATRKRPPQASDLVTLPSVVVGCTVDYADWLRLKS</sequence>
<dbReference type="InterPro" id="IPR052789">
    <property type="entry name" value="SSUH2_homolog"/>
</dbReference>